<evidence type="ECO:0000313" key="1">
    <source>
        <dbReference type="EMBL" id="KAF3597418.1"/>
    </source>
</evidence>
<organism evidence="1 2">
    <name type="scientific">Brassica cretica</name>
    <name type="common">Mustard</name>
    <dbReference type="NCBI Taxonomy" id="69181"/>
    <lineage>
        <taxon>Eukaryota</taxon>
        <taxon>Viridiplantae</taxon>
        <taxon>Streptophyta</taxon>
        <taxon>Embryophyta</taxon>
        <taxon>Tracheophyta</taxon>
        <taxon>Spermatophyta</taxon>
        <taxon>Magnoliopsida</taxon>
        <taxon>eudicotyledons</taxon>
        <taxon>Gunneridae</taxon>
        <taxon>Pentapetalae</taxon>
        <taxon>rosids</taxon>
        <taxon>malvids</taxon>
        <taxon>Brassicales</taxon>
        <taxon>Brassicaceae</taxon>
        <taxon>Brassiceae</taxon>
        <taxon>Brassica</taxon>
    </lineage>
</organism>
<accession>A0ABQ7EJP8</accession>
<proteinExistence type="predicted"/>
<evidence type="ECO:0000313" key="2">
    <source>
        <dbReference type="Proteomes" id="UP000266723"/>
    </source>
</evidence>
<protein>
    <submittedName>
        <fullName evidence="1">Uncharacterized protein</fullName>
    </submittedName>
</protein>
<comment type="caution">
    <text evidence="1">The sequence shown here is derived from an EMBL/GenBank/DDBJ whole genome shotgun (WGS) entry which is preliminary data.</text>
</comment>
<name>A0ABQ7EJP8_BRACR</name>
<keyword evidence="2" id="KW-1185">Reference proteome</keyword>
<sequence>MKLVRFLMKLNNDRAQERTLEGQQYPLLHSLNLETLLVHDTPTVKPNQVAATGKALLGVAEDVVVTKEVVRCLFSCI</sequence>
<gene>
    <name evidence="1" type="ORF">DY000_02025616</name>
</gene>
<dbReference type="Proteomes" id="UP000266723">
    <property type="component" value="Unassembled WGS sequence"/>
</dbReference>
<reference evidence="1 2" key="1">
    <citation type="journal article" date="2020" name="BMC Genomics">
        <title>Intraspecific diversification of the crop wild relative Brassica cretica Lam. using demographic model selection.</title>
        <authorList>
            <person name="Kioukis A."/>
            <person name="Michalopoulou V.A."/>
            <person name="Briers L."/>
            <person name="Pirintsos S."/>
            <person name="Studholme D.J."/>
            <person name="Pavlidis P."/>
            <person name="Sarris P.F."/>
        </authorList>
    </citation>
    <scope>NUCLEOTIDE SEQUENCE [LARGE SCALE GENOMIC DNA]</scope>
    <source>
        <strain evidence="2">cv. PFS-1207/04</strain>
    </source>
</reference>
<dbReference type="EMBL" id="QGKV02000299">
    <property type="protein sequence ID" value="KAF3597418.1"/>
    <property type="molecule type" value="Genomic_DNA"/>
</dbReference>